<name>A0ABV9A869_9ACTN</name>
<proteinExistence type="predicted"/>
<evidence type="ECO:0000256" key="1">
    <source>
        <dbReference type="SAM" id="MobiDB-lite"/>
    </source>
</evidence>
<dbReference type="RefSeq" id="WP_386448349.1">
    <property type="nucleotide sequence ID" value="NZ_JBHSFH010000007.1"/>
</dbReference>
<feature type="region of interest" description="Disordered" evidence="1">
    <location>
        <begin position="1"/>
        <end position="78"/>
    </location>
</feature>
<sequence>MGLFNRKSSESASTSDTASYELGREYAIARRHRDRSAQRQIARKLERDDSIDSKSFGKGRQDYEAIPPVSTPRRGRRR</sequence>
<evidence type="ECO:0000313" key="3">
    <source>
        <dbReference type="Proteomes" id="UP001595997"/>
    </source>
</evidence>
<dbReference type="EMBL" id="JBHSFH010000007">
    <property type="protein sequence ID" value="MFC4495477.1"/>
    <property type="molecule type" value="Genomic_DNA"/>
</dbReference>
<gene>
    <name evidence="2" type="ORF">ACFPA8_15200</name>
</gene>
<evidence type="ECO:0000313" key="2">
    <source>
        <dbReference type="EMBL" id="MFC4495477.1"/>
    </source>
</evidence>
<feature type="compositionally biased region" description="Basic and acidic residues" evidence="1">
    <location>
        <begin position="43"/>
        <end position="52"/>
    </location>
</feature>
<keyword evidence="3" id="KW-1185">Reference proteome</keyword>
<reference evidence="3" key="1">
    <citation type="journal article" date="2019" name="Int. J. Syst. Evol. Microbiol.">
        <title>The Global Catalogue of Microorganisms (GCM) 10K type strain sequencing project: providing services to taxonomists for standard genome sequencing and annotation.</title>
        <authorList>
            <consortium name="The Broad Institute Genomics Platform"/>
            <consortium name="The Broad Institute Genome Sequencing Center for Infectious Disease"/>
            <person name="Wu L."/>
            <person name="Ma J."/>
        </authorList>
    </citation>
    <scope>NUCLEOTIDE SEQUENCE [LARGE SCALE GENOMIC DNA]</scope>
    <source>
        <strain evidence="3">CGMCC 4.7357</strain>
    </source>
</reference>
<comment type="caution">
    <text evidence="2">The sequence shown here is derived from an EMBL/GenBank/DDBJ whole genome shotgun (WGS) entry which is preliminary data.</text>
</comment>
<organism evidence="2 3">
    <name type="scientific">Streptomyces ovatisporus</name>
    <dbReference type="NCBI Taxonomy" id="1128682"/>
    <lineage>
        <taxon>Bacteria</taxon>
        <taxon>Bacillati</taxon>
        <taxon>Actinomycetota</taxon>
        <taxon>Actinomycetes</taxon>
        <taxon>Kitasatosporales</taxon>
        <taxon>Streptomycetaceae</taxon>
        <taxon>Streptomyces</taxon>
    </lineage>
</organism>
<feature type="compositionally biased region" description="Low complexity" evidence="1">
    <location>
        <begin position="10"/>
        <end position="19"/>
    </location>
</feature>
<accession>A0ABV9A869</accession>
<dbReference type="Proteomes" id="UP001595997">
    <property type="component" value="Unassembled WGS sequence"/>
</dbReference>
<protein>
    <submittedName>
        <fullName evidence="2">Uncharacterized protein</fullName>
    </submittedName>
</protein>